<dbReference type="EMBL" id="SZVO01000012">
    <property type="protein sequence ID" value="TKT89421.1"/>
    <property type="molecule type" value="Genomic_DNA"/>
</dbReference>
<dbReference type="SUPFAM" id="SSF51197">
    <property type="entry name" value="Clavaminate synthase-like"/>
    <property type="match status" value="1"/>
</dbReference>
<keyword evidence="1" id="KW-0223">Dioxygenase</keyword>
<dbReference type="Proteomes" id="UP000304900">
    <property type="component" value="Unassembled WGS sequence"/>
</dbReference>
<dbReference type="Pfam" id="PF05721">
    <property type="entry name" value="PhyH"/>
    <property type="match status" value="1"/>
</dbReference>
<dbReference type="Gene3D" id="2.60.120.620">
    <property type="entry name" value="q2cbj1_9rhob like domain"/>
    <property type="match status" value="1"/>
</dbReference>
<proteinExistence type="predicted"/>
<dbReference type="RefSeq" id="WP_137342558.1">
    <property type="nucleotide sequence ID" value="NZ_SZVO01000012.1"/>
</dbReference>
<evidence type="ECO:0000313" key="1">
    <source>
        <dbReference type="EMBL" id="TKT89421.1"/>
    </source>
</evidence>
<keyword evidence="1" id="KW-0560">Oxidoreductase</keyword>
<dbReference type="GO" id="GO:0016706">
    <property type="term" value="F:2-oxoglutarate-dependent dioxygenase activity"/>
    <property type="evidence" value="ECO:0007669"/>
    <property type="project" value="UniProtKB-ARBA"/>
</dbReference>
<dbReference type="PANTHER" id="PTHR20883:SF49">
    <property type="entry name" value="PHYTANOYL-COA DIOXYGENASE"/>
    <property type="match status" value="1"/>
</dbReference>
<gene>
    <name evidence="1" type="ORF">FDK13_24040</name>
</gene>
<evidence type="ECO:0000313" key="2">
    <source>
        <dbReference type="Proteomes" id="UP000304900"/>
    </source>
</evidence>
<dbReference type="PANTHER" id="PTHR20883">
    <property type="entry name" value="PHYTANOYL-COA DIOXYGENASE DOMAIN CONTAINING 1"/>
    <property type="match status" value="1"/>
</dbReference>
<accession>A0A4U6D019</accession>
<name>A0A4U6D019_9BACT</name>
<dbReference type="OrthoDB" id="9814777at2"/>
<protein>
    <submittedName>
        <fullName evidence="1">Phytanoyl-CoA dioxygenase family protein</fullName>
    </submittedName>
</protein>
<dbReference type="InterPro" id="IPR008775">
    <property type="entry name" value="Phytyl_CoA_dOase-like"/>
</dbReference>
<keyword evidence="2" id="KW-1185">Reference proteome</keyword>
<reference evidence="1 2" key="1">
    <citation type="submission" date="2019-05" db="EMBL/GenBank/DDBJ databases">
        <title>Dyadobacter AR-3-8 sp. nov., isolated from arctic soil.</title>
        <authorList>
            <person name="Chaudhary D.K."/>
        </authorList>
    </citation>
    <scope>NUCLEOTIDE SEQUENCE [LARGE SCALE GENOMIC DNA]</scope>
    <source>
        <strain evidence="1 2">AR-3-8</strain>
    </source>
</reference>
<dbReference type="AlphaFoldDB" id="A0A4U6D019"/>
<sequence>MTTLTAPDLTGYKTVLESEIKSFKENGHVMIPGVLDSNEVSYYRDAINKAAITYNTEKRKLEDRDTYGKAFLQITNLWEVDENVKNFSLAKRFGKIAADLLGVENVRIYHDQALYKEPGGGFTPWHQDQYYWPVDTDKTITMWMPLIDIDSEMGMLTFASGSHQSGFIENVPISDESEIMLQKFVNEKGYKIARAETMNAGDATWHYGWTLHSAPGNKSTDVVREVMTIIFVADGAKITEPQNKHQEADRQRWMAGSPAGELFASILNPVIL</sequence>
<dbReference type="GO" id="GO:0005506">
    <property type="term" value="F:iron ion binding"/>
    <property type="evidence" value="ECO:0007669"/>
    <property type="project" value="UniProtKB-ARBA"/>
</dbReference>
<organism evidence="1 2">
    <name type="scientific">Dyadobacter frigoris</name>
    <dbReference type="NCBI Taxonomy" id="2576211"/>
    <lineage>
        <taxon>Bacteria</taxon>
        <taxon>Pseudomonadati</taxon>
        <taxon>Bacteroidota</taxon>
        <taxon>Cytophagia</taxon>
        <taxon>Cytophagales</taxon>
        <taxon>Spirosomataceae</taxon>
        <taxon>Dyadobacter</taxon>
    </lineage>
</organism>
<comment type="caution">
    <text evidence="1">The sequence shown here is derived from an EMBL/GenBank/DDBJ whole genome shotgun (WGS) entry which is preliminary data.</text>
</comment>